<dbReference type="EMBL" id="PGGK01000004">
    <property type="protein sequence ID" value="TGC09742.1"/>
    <property type="molecule type" value="Genomic_DNA"/>
</dbReference>
<sequence length="85" mass="10112">MQEKRGVKQTKFNYYCRFGATEKDTDRHSTGFEINRTPYGYEGKAVRQIGRGEMLQNLGNKRFNLHFNRKKKWTKKMMSKGFITP</sequence>
<proteinExistence type="predicted"/>
<gene>
    <name evidence="1" type="ORF">CUN85_05110</name>
</gene>
<organism evidence="1 2">
    <name type="scientific">Methanolobus halotolerans</name>
    <dbReference type="NCBI Taxonomy" id="2052935"/>
    <lineage>
        <taxon>Archaea</taxon>
        <taxon>Methanobacteriati</taxon>
        <taxon>Methanobacteriota</taxon>
        <taxon>Stenosarchaea group</taxon>
        <taxon>Methanomicrobia</taxon>
        <taxon>Methanosarcinales</taxon>
        <taxon>Methanosarcinaceae</taxon>
        <taxon>Methanolobus</taxon>
    </lineage>
</organism>
<comment type="caution">
    <text evidence="1">The sequence shown here is derived from an EMBL/GenBank/DDBJ whole genome shotgun (WGS) entry which is preliminary data.</text>
</comment>
<name>A0A4E0Q099_9EURY</name>
<keyword evidence="2" id="KW-1185">Reference proteome</keyword>
<accession>A0A4E0Q099</accession>
<evidence type="ECO:0000313" key="2">
    <source>
        <dbReference type="Proteomes" id="UP000297295"/>
    </source>
</evidence>
<reference evidence="1 2" key="1">
    <citation type="submission" date="2017-11" db="EMBL/GenBank/DDBJ databases">
        <title>Isolation and Characterization of Methanogenic Archaea from Saline Meromictic Lake at Siberia.</title>
        <authorList>
            <person name="Shen Y."/>
            <person name="Huang H.-H."/>
            <person name="Lai M.-C."/>
            <person name="Chen S.-C."/>
        </authorList>
    </citation>
    <scope>NUCLEOTIDE SEQUENCE [LARGE SCALE GENOMIC DNA]</scope>
    <source>
        <strain evidence="1 2">SY-01</strain>
    </source>
</reference>
<dbReference type="AlphaFoldDB" id="A0A4E0Q099"/>
<dbReference type="Proteomes" id="UP000297295">
    <property type="component" value="Unassembled WGS sequence"/>
</dbReference>
<protein>
    <submittedName>
        <fullName evidence="1">Uncharacterized protein</fullName>
    </submittedName>
</protein>
<evidence type="ECO:0000313" key="1">
    <source>
        <dbReference type="EMBL" id="TGC09742.1"/>
    </source>
</evidence>